<proteinExistence type="predicted"/>
<feature type="domain" description="Calcineurin-like phosphoesterase" evidence="1">
    <location>
        <begin position="10"/>
        <end position="216"/>
    </location>
</feature>
<evidence type="ECO:0000313" key="3">
    <source>
        <dbReference type="Proteomes" id="UP001560267"/>
    </source>
</evidence>
<dbReference type="PANTHER" id="PTHR31302:SF0">
    <property type="entry name" value="TRANSMEMBRANE PROTEIN WITH METALLOPHOSPHOESTERASE DOMAIN"/>
    <property type="match status" value="1"/>
</dbReference>
<dbReference type="EC" id="3.1.-.-" evidence="2"/>
<keyword evidence="3" id="KW-1185">Reference proteome</keyword>
<evidence type="ECO:0000259" key="1">
    <source>
        <dbReference type="Pfam" id="PF00149"/>
    </source>
</evidence>
<comment type="caution">
    <text evidence="2">The sequence shown here is derived from an EMBL/GenBank/DDBJ whole genome shotgun (WGS) entry which is preliminary data.</text>
</comment>
<accession>A0ABV3Y1L0</accession>
<dbReference type="Pfam" id="PF00149">
    <property type="entry name" value="Metallophos"/>
    <property type="match status" value="1"/>
</dbReference>
<dbReference type="InterPro" id="IPR051158">
    <property type="entry name" value="Metallophosphoesterase_sf"/>
</dbReference>
<dbReference type="PANTHER" id="PTHR31302">
    <property type="entry name" value="TRANSMEMBRANE PROTEIN WITH METALLOPHOSPHOESTERASE DOMAIN-RELATED"/>
    <property type="match status" value="1"/>
</dbReference>
<gene>
    <name evidence="2" type="ORF">AB6A68_06340</name>
</gene>
<dbReference type="InterPro" id="IPR004843">
    <property type="entry name" value="Calcineurin-like_PHP"/>
</dbReference>
<protein>
    <submittedName>
        <fullName evidence="2">Metallophosphoesterase</fullName>
        <ecNumber evidence="2">3.1.-.-</ecNumber>
    </submittedName>
</protein>
<reference evidence="2 3" key="1">
    <citation type="submission" date="2024-07" db="EMBL/GenBank/DDBJ databases">
        <title>Draft Genome Sequence of Ferrimicrobium acidiphilum Strain YE2023, Isolated from a Pulp of Bioleach Reactor.</title>
        <authorList>
            <person name="Elkina Y.A."/>
            <person name="Bulaeva A.G."/>
            <person name="Beletsky A.V."/>
            <person name="Mardanov A.V."/>
        </authorList>
    </citation>
    <scope>NUCLEOTIDE SEQUENCE [LARGE SCALE GENOMIC DNA]</scope>
    <source>
        <strain evidence="2 3">YE2023</strain>
    </source>
</reference>
<dbReference type="EMBL" id="JBFSHR010000017">
    <property type="protein sequence ID" value="MEX6429458.1"/>
    <property type="molecule type" value="Genomic_DNA"/>
</dbReference>
<sequence>MVTVKDDLARIIHISDLHVAGGGAVSELAVMSDLRDTAEALRSHQADLIVVTGDLTSYGTVSKADLRLAKSWLDSLGCPVVVVPGNHDLGANHSRSVLSPDTERYEDVVFGNTHFGSVFGKSMVHVTRLGNIQIVGIALRSGDADAVLSELERAIANQIPTVVAGHYPIVQVRDTGPLPKVQPMDGWLEEGTVTRLRDMILGYNNVIAYLCGHVHASTARLIDGSVMQISAGGLGPGPSVYRLYRVQEGSLVVETHFGAGPLGFWESFGQIDGCPLEYHLGASDERSFTVELVGRGRHLPS</sequence>
<organism evidence="2 3">
    <name type="scientific">Ferrimicrobium acidiphilum</name>
    <dbReference type="NCBI Taxonomy" id="121039"/>
    <lineage>
        <taxon>Bacteria</taxon>
        <taxon>Bacillati</taxon>
        <taxon>Actinomycetota</taxon>
        <taxon>Acidimicrobiia</taxon>
        <taxon>Acidimicrobiales</taxon>
        <taxon>Acidimicrobiaceae</taxon>
        <taxon>Ferrimicrobium</taxon>
    </lineage>
</organism>
<dbReference type="GO" id="GO:0016787">
    <property type="term" value="F:hydrolase activity"/>
    <property type="evidence" value="ECO:0007669"/>
    <property type="project" value="UniProtKB-KW"/>
</dbReference>
<keyword evidence="2" id="KW-0378">Hydrolase</keyword>
<name>A0ABV3Y1L0_9ACTN</name>
<dbReference type="Gene3D" id="3.60.21.10">
    <property type="match status" value="1"/>
</dbReference>
<evidence type="ECO:0000313" key="2">
    <source>
        <dbReference type="EMBL" id="MEX6429458.1"/>
    </source>
</evidence>
<dbReference type="SUPFAM" id="SSF56300">
    <property type="entry name" value="Metallo-dependent phosphatases"/>
    <property type="match status" value="1"/>
</dbReference>
<dbReference type="Proteomes" id="UP001560267">
    <property type="component" value="Unassembled WGS sequence"/>
</dbReference>
<dbReference type="InterPro" id="IPR029052">
    <property type="entry name" value="Metallo-depent_PP-like"/>
</dbReference>